<keyword evidence="1" id="KW-1133">Transmembrane helix</keyword>
<comment type="caution">
    <text evidence="3">The sequence shown here is derived from an EMBL/GenBank/DDBJ whole genome shotgun (WGS) entry which is preliminary data.</text>
</comment>
<dbReference type="CDD" id="cd02208">
    <property type="entry name" value="cupin_RmlC-like"/>
    <property type="match status" value="1"/>
</dbReference>
<sequence length="224" mass="26135">MAGMSFAPLSFLRGRQSIRTSNWHNNPALILDTGNRTFGLEFTYRDGAFYNYQKYPAHDNKLHPDQTLYHPPAHYHLFSDEHFYIASGAGTWYLWDKKVHLSKGDSIVIPPRTWHWFEGDASTQDPLVIHVKYDKGKAAMEERFFRNTLGYLADCHRDRSSPSVFQMMVFFLGMEMAPGIKMIRSERLNLVLNTLFMYVFGGLGLLMGYRFSYKEYYQPSKKTE</sequence>
<dbReference type="EMBL" id="JASWJB010000115">
    <property type="protein sequence ID" value="KAK2596611.1"/>
    <property type="molecule type" value="Genomic_DNA"/>
</dbReference>
<evidence type="ECO:0000256" key="1">
    <source>
        <dbReference type="SAM" id="Phobius"/>
    </source>
</evidence>
<dbReference type="InterPro" id="IPR013096">
    <property type="entry name" value="Cupin_2"/>
</dbReference>
<keyword evidence="4" id="KW-1185">Reference proteome</keyword>
<gene>
    <name evidence="3" type="ORF">QQS21_006287</name>
</gene>
<organism evidence="3 4">
    <name type="scientific">Conoideocrella luteorostrata</name>
    <dbReference type="NCBI Taxonomy" id="1105319"/>
    <lineage>
        <taxon>Eukaryota</taxon>
        <taxon>Fungi</taxon>
        <taxon>Dikarya</taxon>
        <taxon>Ascomycota</taxon>
        <taxon>Pezizomycotina</taxon>
        <taxon>Sordariomycetes</taxon>
        <taxon>Hypocreomycetidae</taxon>
        <taxon>Hypocreales</taxon>
        <taxon>Clavicipitaceae</taxon>
        <taxon>Conoideocrella</taxon>
    </lineage>
</organism>
<reference evidence="3" key="1">
    <citation type="submission" date="2023-06" db="EMBL/GenBank/DDBJ databases">
        <title>Conoideocrella luteorostrata (Hypocreales: Clavicipitaceae), a potential biocontrol fungus for elongate hemlock scale in United States Christmas tree production areas.</title>
        <authorList>
            <person name="Barrett H."/>
            <person name="Lovett B."/>
            <person name="Macias A.M."/>
            <person name="Stajich J.E."/>
            <person name="Kasson M.T."/>
        </authorList>
    </citation>
    <scope>NUCLEOTIDE SEQUENCE</scope>
    <source>
        <strain evidence="3">ARSEF 14590</strain>
    </source>
</reference>
<dbReference type="Gene3D" id="2.60.120.10">
    <property type="entry name" value="Jelly Rolls"/>
    <property type="match status" value="1"/>
</dbReference>
<keyword evidence="1" id="KW-0472">Membrane</keyword>
<dbReference type="InterPro" id="IPR011051">
    <property type="entry name" value="RmlC_Cupin_sf"/>
</dbReference>
<evidence type="ECO:0000313" key="3">
    <source>
        <dbReference type="EMBL" id="KAK2596611.1"/>
    </source>
</evidence>
<dbReference type="Proteomes" id="UP001251528">
    <property type="component" value="Unassembled WGS sequence"/>
</dbReference>
<protein>
    <recommendedName>
        <fullName evidence="2">Cupin type-2 domain-containing protein</fullName>
    </recommendedName>
</protein>
<keyword evidence="1" id="KW-0812">Transmembrane</keyword>
<dbReference type="InterPro" id="IPR014710">
    <property type="entry name" value="RmlC-like_jellyroll"/>
</dbReference>
<evidence type="ECO:0000313" key="4">
    <source>
        <dbReference type="Proteomes" id="UP001251528"/>
    </source>
</evidence>
<proteinExistence type="predicted"/>
<evidence type="ECO:0000259" key="2">
    <source>
        <dbReference type="Pfam" id="PF07883"/>
    </source>
</evidence>
<dbReference type="SUPFAM" id="SSF51182">
    <property type="entry name" value="RmlC-like cupins"/>
    <property type="match status" value="1"/>
</dbReference>
<dbReference type="AlphaFoldDB" id="A0AAJ0G0A2"/>
<name>A0AAJ0G0A2_9HYPO</name>
<dbReference type="Pfam" id="PF07883">
    <property type="entry name" value="Cupin_2"/>
    <property type="match status" value="1"/>
</dbReference>
<accession>A0AAJ0G0A2</accession>
<feature type="domain" description="Cupin type-2" evidence="2">
    <location>
        <begin position="71"/>
        <end position="119"/>
    </location>
</feature>
<feature type="transmembrane region" description="Helical" evidence="1">
    <location>
        <begin position="190"/>
        <end position="211"/>
    </location>
</feature>